<dbReference type="InterPro" id="IPR016181">
    <property type="entry name" value="Acyl_CoA_acyltransferase"/>
</dbReference>
<gene>
    <name evidence="2" type="ORF">EG327_005798</name>
</gene>
<name>A0A8H3Z6U2_VENIN</name>
<evidence type="ECO:0000259" key="1">
    <source>
        <dbReference type="PROSITE" id="PS51186"/>
    </source>
</evidence>
<dbReference type="PANTHER" id="PTHR34815">
    <property type="entry name" value="LYSINE ACETYLTRANSFERASE"/>
    <property type="match status" value="1"/>
</dbReference>
<dbReference type="GO" id="GO:0016747">
    <property type="term" value="F:acyltransferase activity, transferring groups other than amino-acyl groups"/>
    <property type="evidence" value="ECO:0007669"/>
    <property type="project" value="InterPro"/>
</dbReference>
<dbReference type="Proteomes" id="UP000490939">
    <property type="component" value="Unassembled WGS sequence"/>
</dbReference>
<organism evidence="2 3">
    <name type="scientific">Venturia inaequalis</name>
    <name type="common">Apple scab fungus</name>
    <dbReference type="NCBI Taxonomy" id="5025"/>
    <lineage>
        <taxon>Eukaryota</taxon>
        <taxon>Fungi</taxon>
        <taxon>Dikarya</taxon>
        <taxon>Ascomycota</taxon>
        <taxon>Pezizomycotina</taxon>
        <taxon>Dothideomycetes</taxon>
        <taxon>Pleosporomycetidae</taxon>
        <taxon>Venturiales</taxon>
        <taxon>Venturiaceae</taxon>
        <taxon>Venturia</taxon>
    </lineage>
</organism>
<proteinExistence type="predicted"/>
<dbReference type="PROSITE" id="PS51186">
    <property type="entry name" value="GNAT"/>
    <property type="match status" value="1"/>
</dbReference>
<reference evidence="2 3" key="1">
    <citation type="submission" date="2019-07" db="EMBL/GenBank/DDBJ databases">
        <title>Venturia inaequalis Genome Resource.</title>
        <authorList>
            <person name="Lichtner F.J."/>
        </authorList>
    </citation>
    <scope>NUCLEOTIDE SEQUENCE [LARGE SCALE GENOMIC DNA]</scope>
    <source>
        <strain evidence="2 3">DMI_063113</strain>
    </source>
</reference>
<dbReference type="SUPFAM" id="SSF55729">
    <property type="entry name" value="Acyl-CoA N-acyltransferases (Nat)"/>
    <property type="match status" value="1"/>
</dbReference>
<dbReference type="Gene3D" id="3.40.630.30">
    <property type="match status" value="1"/>
</dbReference>
<dbReference type="EMBL" id="WNWR01000336">
    <property type="protein sequence ID" value="KAE9982647.1"/>
    <property type="molecule type" value="Genomic_DNA"/>
</dbReference>
<evidence type="ECO:0000313" key="3">
    <source>
        <dbReference type="Proteomes" id="UP000490939"/>
    </source>
</evidence>
<dbReference type="InterPro" id="IPR000182">
    <property type="entry name" value="GNAT_dom"/>
</dbReference>
<dbReference type="Pfam" id="PF22998">
    <property type="entry name" value="GNAT_LYC1-like"/>
    <property type="match status" value="1"/>
</dbReference>
<keyword evidence="3" id="KW-1185">Reference proteome</keyword>
<feature type="domain" description="N-acetyltransferase" evidence="1">
    <location>
        <begin position="10"/>
        <end position="168"/>
    </location>
</feature>
<protein>
    <recommendedName>
        <fullName evidence="1">N-acetyltransferase domain-containing protein</fullName>
    </recommendedName>
</protein>
<sequence>MSIPPDPTSLTFQQANDHQLNLIWALNATAWAPPLSPAAHIVRERWLSEQPLTGHKWRTFVLFRHEDEIIASCEVFEKEIVFCEGLGGRRERGYGVASVYTNPVFRGQGMAGLLLGRVVGWMDGVGGGVVSVLYSDIGKVYYEKLGWTPYSTRQLVLESTTELSDMGDLADVYPLGDEQMEDLCREDIHALEKEFSQPPGDSDHHIHIAFTPTAHQIQWHLARQDHMENALFAREKSTCRGAMAKSKRAWLIWYLDHAEKKCKIQRIVLLDKHERERNASEVAALLFFALREARAQGIGEVVVWNPCGEVEGAGRLLGEKFEGVGVKMEERDSSIPALRRRNGEATGDVVWKYNEYYAWC</sequence>
<evidence type="ECO:0000313" key="2">
    <source>
        <dbReference type="EMBL" id="KAE9982647.1"/>
    </source>
</evidence>
<dbReference type="AlphaFoldDB" id="A0A8H3Z6U2"/>
<dbReference type="InterPro" id="IPR055100">
    <property type="entry name" value="GNAT_LYC1-like"/>
</dbReference>
<dbReference type="InterPro" id="IPR053013">
    <property type="entry name" value="LAT"/>
</dbReference>
<comment type="caution">
    <text evidence="2">The sequence shown here is derived from an EMBL/GenBank/DDBJ whole genome shotgun (WGS) entry which is preliminary data.</text>
</comment>
<dbReference type="PANTHER" id="PTHR34815:SF4">
    <property type="entry name" value="N-ACETYLTRANSFERASE DOMAIN-CONTAINING PROTEIN"/>
    <property type="match status" value="1"/>
</dbReference>
<accession>A0A8H3Z6U2</accession>